<dbReference type="AlphaFoldDB" id="A0A1H8DRR2"/>
<dbReference type="STRING" id="474960.SAMN05216180_2758"/>
<name>A0A1H8DRR2_9FIRM</name>
<evidence type="ECO:0000256" key="5">
    <source>
        <dbReference type="ARBA" id="ARBA00022989"/>
    </source>
</evidence>
<keyword evidence="6 7" id="KW-0472">Membrane</keyword>
<comment type="similarity">
    <text evidence="7">Belongs to the binding-protein-dependent transport system permease family.</text>
</comment>
<evidence type="ECO:0000256" key="2">
    <source>
        <dbReference type="ARBA" id="ARBA00022448"/>
    </source>
</evidence>
<feature type="transmembrane region" description="Helical" evidence="7">
    <location>
        <begin position="114"/>
        <end position="138"/>
    </location>
</feature>
<feature type="transmembrane region" description="Helical" evidence="7">
    <location>
        <begin position="150"/>
        <end position="168"/>
    </location>
</feature>
<reference evidence="9 10" key="1">
    <citation type="submission" date="2016-10" db="EMBL/GenBank/DDBJ databases">
        <authorList>
            <person name="de Groot N.N."/>
        </authorList>
    </citation>
    <scope>NUCLEOTIDE SEQUENCE [LARGE SCALE GENOMIC DNA]</scope>
    <source>
        <strain evidence="9 10">CGMCC 1.5070</strain>
    </source>
</reference>
<dbReference type="PANTHER" id="PTHR43744">
    <property type="entry name" value="ABC TRANSPORTER PERMEASE PROTEIN MG189-RELATED-RELATED"/>
    <property type="match status" value="1"/>
</dbReference>
<gene>
    <name evidence="9" type="ORF">SAMN05216180_2758</name>
</gene>
<evidence type="ECO:0000256" key="7">
    <source>
        <dbReference type="RuleBase" id="RU363032"/>
    </source>
</evidence>
<dbReference type="InterPro" id="IPR035906">
    <property type="entry name" value="MetI-like_sf"/>
</dbReference>
<dbReference type="Gene3D" id="1.10.3720.10">
    <property type="entry name" value="MetI-like"/>
    <property type="match status" value="1"/>
</dbReference>
<proteinExistence type="inferred from homology"/>
<dbReference type="Proteomes" id="UP000199158">
    <property type="component" value="Unassembled WGS sequence"/>
</dbReference>
<dbReference type="GO" id="GO:0005886">
    <property type="term" value="C:plasma membrane"/>
    <property type="evidence" value="ECO:0007669"/>
    <property type="project" value="UniProtKB-SubCell"/>
</dbReference>
<evidence type="ECO:0000313" key="9">
    <source>
        <dbReference type="EMBL" id="SEN09855.1"/>
    </source>
</evidence>
<dbReference type="GO" id="GO:0055085">
    <property type="term" value="P:transmembrane transport"/>
    <property type="evidence" value="ECO:0007669"/>
    <property type="project" value="InterPro"/>
</dbReference>
<sequence>MKKSAVTLLLPALLAVLVWMPLLFLAGGSFMGVVELTENLAPILTDSSGYASWRLLPQFPTLRPYIELLLDSPQFFVMFWNSVKLTLCILAGQFLVAVPAAWGFAQYRFPFKNFLFTLYVVLMLMPFQVMMVSSYLVLDRFSLLDTHAAIILPAVFSTFPVFIMHRFFCSIPNAVIESAALDGANKLQIFLYMGVPLGAPGILSALVLGFLEYWSLIEQPLTFLRNKTLWPLSLYLPNITADKAGLALAASVVMLIPAILVFLYGQSYLEQGIIAASVKE</sequence>
<dbReference type="RefSeq" id="WP_092756154.1">
    <property type="nucleotide sequence ID" value="NZ_FOCG01000003.1"/>
</dbReference>
<feature type="transmembrane region" description="Helical" evidence="7">
    <location>
        <begin position="244"/>
        <end position="264"/>
    </location>
</feature>
<dbReference type="CDD" id="cd06261">
    <property type="entry name" value="TM_PBP2"/>
    <property type="match status" value="1"/>
</dbReference>
<evidence type="ECO:0000256" key="6">
    <source>
        <dbReference type="ARBA" id="ARBA00023136"/>
    </source>
</evidence>
<dbReference type="PANTHER" id="PTHR43744:SF1">
    <property type="entry name" value="BINDING-PROTEIN-DEPENDENT TRANSPORT SYSTEMS INNER MEMBRANE COMPONENT"/>
    <property type="match status" value="1"/>
</dbReference>
<dbReference type="OrthoDB" id="9771544at2"/>
<organism evidence="9 10">
    <name type="scientific">Hydrogenoanaerobacterium saccharovorans</name>
    <dbReference type="NCBI Taxonomy" id="474960"/>
    <lineage>
        <taxon>Bacteria</taxon>
        <taxon>Bacillati</taxon>
        <taxon>Bacillota</taxon>
        <taxon>Clostridia</taxon>
        <taxon>Eubacteriales</taxon>
        <taxon>Oscillospiraceae</taxon>
        <taxon>Hydrogenoanaerobacterium</taxon>
    </lineage>
</organism>
<dbReference type="InterPro" id="IPR000515">
    <property type="entry name" value="MetI-like"/>
</dbReference>
<keyword evidence="10" id="KW-1185">Reference proteome</keyword>
<keyword evidence="4 7" id="KW-0812">Transmembrane</keyword>
<dbReference type="EMBL" id="FOCG01000003">
    <property type="protein sequence ID" value="SEN09855.1"/>
    <property type="molecule type" value="Genomic_DNA"/>
</dbReference>
<dbReference type="PROSITE" id="PS50928">
    <property type="entry name" value="ABC_TM1"/>
    <property type="match status" value="1"/>
</dbReference>
<dbReference type="Pfam" id="PF00528">
    <property type="entry name" value="BPD_transp_1"/>
    <property type="match status" value="1"/>
</dbReference>
<accession>A0A1H8DRR2</accession>
<keyword evidence="5 7" id="KW-1133">Transmembrane helix</keyword>
<protein>
    <submittedName>
        <fullName evidence="9">Carbohydrate ABC transporter membrane protein 2, CUT1 family</fullName>
    </submittedName>
</protein>
<evidence type="ECO:0000259" key="8">
    <source>
        <dbReference type="PROSITE" id="PS50928"/>
    </source>
</evidence>
<dbReference type="SUPFAM" id="SSF161098">
    <property type="entry name" value="MetI-like"/>
    <property type="match status" value="1"/>
</dbReference>
<feature type="domain" description="ABC transmembrane type-1" evidence="8">
    <location>
        <begin position="79"/>
        <end position="265"/>
    </location>
</feature>
<evidence type="ECO:0000256" key="4">
    <source>
        <dbReference type="ARBA" id="ARBA00022692"/>
    </source>
</evidence>
<keyword evidence="3" id="KW-1003">Cell membrane</keyword>
<evidence type="ECO:0000256" key="3">
    <source>
        <dbReference type="ARBA" id="ARBA00022475"/>
    </source>
</evidence>
<feature type="transmembrane region" description="Helical" evidence="7">
    <location>
        <begin position="78"/>
        <end position="102"/>
    </location>
</feature>
<comment type="subcellular location">
    <subcellularLocation>
        <location evidence="1 7">Cell membrane</location>
        <topology evidence="1 7">Multi-pass membrane protein</topology>
    </subcellularLocation>
</comment>
<keyword evidence="2 7" id="KW-0813">Transport</keyword>
<evidence type="ECO:0000313" key="10">
    <source>
        <dbReference type="Proteomes" id="UP000199158"/>
    </source>
</evidence>
<feature type="transmembrane region" description="Helical" evidence="7">
    <location>
        <begin position="189"/>
        <end position="211"/>
    </location>
</feature>
<evidence type="ECO:0000256" key="1">
    <source>
        <dbReference type="ARBA" id="ARBA00004651"/>
    </source>
</evidence>